<dbReference type="Proteomes" id="UP000038040">
    <property type="component" value="Unplaced"/>
</dbReference>
<dbReference type="InterPro" id="IPR000863">
    <property type="entry name" value="Sulfotransferase_dom"/>
</dbReference>
<proteinExistence type="inferred from homology"/>
<sequence>MVPININSRRFALIDSDLPSTDRKPTPSCSPEIQNSPFVFQNIGQPKQSRIDGEVWPPIFKPEFIRSAKMMQPRKGDVFVCTYPKCGTTWIQHICSQLMTDNYGPQVGHGKELCVTSPMIERMGAKFADNLDSPRLLKTHFSWYNLPKSTQAKYIFVVRNPKDCLISYFHHNRNFKIYDYEHGNFSDFFELFLSDDIAFGNYFNHLKSWLPHITDENVLFLKYEEMCEDLPEAIVRIGHFIGGKAAKKIEDPTILEQIVLESTIDSMKKNQWRWFPADNLRQNNFVRKGGSRNWKNHMTREQSDRIDAEFRRQFEGTLAANWWRKEMAWELDGQESEFLLNDDDFYSQRSNNLPTNDDDVEDEGIFDINSSIKPTEPSKAITIPVPAWRKYSTAYSLSSGFGSLFSAHSSLSSSPFDKTT</sequence>
<evidence type="ECO:0000259" key="3">
    <source>
        <dbReference type="Pfam" id="PF00685"/>
    </source>
</evidence>
<evidence type="ECO:0000313" key="5">
    <source>
        <dbReference type="Proteomes" id="UP000038040"/>
    </source>
</evidence>
<dbReference type="EMBL" id="UYYG01001173">
    <property type="protein sequence ID" value="VDN58891.1"/>
    <property type="molecule type" value="Genomic_DNA"/>
</dbReference>
<dbReference type="InterPro" id="IPR027417">
    <property type="entry name" value="P-loop_NTPase"/>
</dbReference>
<evidence type="ECO:0000256" key="2">
    <source>
        <dbReference type="ARBA" id="ARBA00022679"/>
    </source>
</evidence>
<keyword evidence="6" id="KW-1185">Reference proteome</keyword>
<dbReference type="OrthoDB" id="205623at2759"/>
<dbReference type="Gene3D" id="3.40.50.300">
    <property type="entry name" value="P-loop containing nucleotide triphosphate hydrolases"/>
    <property type="match status" value="1"/>
</dbReference>
<keyword evidence="2" id="KW-0808">Transferase</keyword>
<reference evidence="4 6" key="2">
    <citation type="submission" date="2018-11" db="EMBL/GenBank/DDBJ databases">
        <authorList>
            <consortium name="Pathogen Informatics"/>
        </authorList>
    </citation>
    <scope>NUCLEOTIDE SEQUENCE [LARGE SCALE GENOMIC DNA]</scope>
</reference>
<evidence type="ECO:0000313" key="4">
    <source>
        <dbReference type="EMBL" id="VDN58891.1"/>
    </source>
</evidence>
<reference evidence="7" key="1">
    <citation type="submission" date="2017-02" db="UniProtKB">
        <authorList>
            <consortium name="WormBaseParasite"/>
        </authorList>
    </citation>
    <scope>IDENTIFICATION</scope>
</reference>
<accession>A0A0N4UCR1</accession>
<dbReference type="GO" id="GO:0008146">
    <property type="term" value="F:sulfotransferase activity"/>
    <property type="evidence" value="ECO:0007669"/>
    <property type="project" value="InterPro"/>
</dbReference>
<gene>
    <name evidence="4" type="ORF">DME_LOCUS8864</name>
</gene>
<name>A0A0N4UCR1_DRAME</name>
<organism evidence="5 7">
    <name type="scientific">Dracunculus medinensis</name>
    <name type="common">Guinea worm</name>
    <dbReference type="NCBI Taxonomy" id="318479"/>
    <lineage>
        <taxon>Eukaryota</taxon>
        <taxon>Metazoa</taxon>
        <taxon>Ecdysozoa</taxon>
        <taxon>Nematoda</taxon>
        <taxon>Chromadorea</taxon>
        <taxon>Rhabditida</taxon>
        <taxon>Spirurina</taxon>
        <taxon>Dracunculoidea</taxon>
        <taxon>Dracunculidae</taxon>
        <taxon>Dracunculus</taxon>
    </lineage>
</organism>
<dbReference type="PANTHER" id="PTHR11783">
    <property type="entry name" value="SULFOTRANSFERASE SULT"/>
    <property type="match status" value="1"/>
</dbReference>
<protein>
    <submittedName>
        <fullName evidence="7">Sulfotransfer_1 domain-containing protein</fullName>
    </submittedName>
</protein>
<evidence type="ECO:0000256" key="1">
    <source>
        <dbReference type="ARBA" id="ARBA00005771"/>
    </source>
</evidence>
<dbReference type="WBParaSite" id="DME_0000506501-mRNA-1">
    <property type="protein sequence ID" value="DME_0000506501-mRNA-1"/>
    <property type="gene ID" value="DME_0000506501"/>
</dbReference>
<evidence type="ECO:0000313" key="6">
    <source>
        <dbReference type="Proteomes" id="UP000274756"/>
    </source>
</evidence>
<feature type="domain" description="Sulfotransferase" evidence="3">
    <location>
        <begin position="76"/>
        <end position="316"/>
    </location>
</feature>
<comment type="similarity">
    <text evidence="1">Belongs to the sulfotransferase 1 family.</text>
</comment>
<dbReference type="Proteomes" id="UP000274756">
    <property type="component" value="Unassembled WGS sequence"/>
</dbReference>
<dbReference type="AlphaFoldDB" id="A0A0N4UCR1"/>
<dbReference type="SUPFAM" id="SSF52540">
    <property type="entry name" value="P-loop containing nucleoside triphosphate hydrolases"/>
    <property type="match status" value="1"/>
</dbReference>
<evidence type="ECO:0000313" key="7">
    <source>
        <dbReference type="WBParaSite" id="DME_0000506501-mRNA-1"/>
    </source>
</evidence>
<dbReference type="STRING" id="318479.A0A0N4UCR1"/>
<dbReference type="Pfam" id="PF00685">
    <property type="entry name" value="Sulfotransfer_1"/>
    <property type="match status" value="1"/>
</dbReference>